<accession>A0A538T0V1</accession>
<protein>
    <submittedName>
        <fullName evidence="5">Glycosyltransferase family 4 protein</fullName>
    </submittedName>
</protein>
<evidence type="ECO:0000256" key="1">
    <source>
        <dbReference type="ARBA" id="ARBA00022679"/>
    </source>
</evidence>
<dbReference type="GO" id="GO:0009103">
    <property type="term" value="P:lipopolysaccharide biosynthetic process"/>
    <property type="evidence" value="ECO:0007669"/>
    <property type="project" value="TreeGrafter"/>
</dbReference>
<dbReference type="PANTHER" id="PTHR46401">
    <property type="entry name" value="GLYCOSYLTRANSFERASE WBBK-RELATED"/>
    <property type="match status" value="1"/>
</dbReference>
<evidence type="ECO:0000313" key="5">
    <source>
        <dbReference type="EMBL" id="TMQ57269.1"/>
    </source>
</evidence>
<dbReference type="Proteomes" id="UP000316852">
    <property type="component" value="Unassembled WGS sequence"/>
</dbReference>
<dbReference type="EMBL" id="VBOW01000067">
    <property type="protein sequence ID" value="TMQ57269.1"/>
    <property type="molecule type" value="Genomic_DNA"/>
</dbReference>
<dbReference type="Gene3D" id="3.40.50.2000">
    <property type="entry name" value="Glycogen Phosphorylase B"/>
    <property type="match status" value="2"/>
</dbReference>
<feature type="region of interest" description="Disordered" evidence="2">
    <location>
        <begin position="58"/>
        <end position="137"/>
    </location>
</feature>
<reference evidence="5 6" key="1">
    <citation type="journal article" date="2019" name="Nat. Microbiol.">
        <title>Mediterranean grassland soil C-N compound turnover is dependent on rainfall and depth, and is mediated by genomically divergent microorganisms.</title>
        <authorList>
            <person name="Diamond S."/>
            <person name="Andeer P.F."/>
            <person name="Li Z."/>
            <person name="Crits-Christoph A."/>
            <person name="Burstein D."/>
            <person name="Anantharaman K."/>
            <person name="Lane K.R."/>
            <person name="Thomas B.C."/>
            <person name="Pan C."/>
            <person name="Northen T.R."/>
            <person name="Banfield J.F."/>
        </authorList>
    </citation>
    <scope>NUCLEOTIDE SEQUENCE [LARGE SCALE GENOMIC DNA]</scope>
    <source>
        <strain evidence="5">WS_6</strain>
    </source>
</reference>
<dbReference type="InterPro" id="IPR028098">
    <property type="entry name" value="Glyco_trans_4-like_N"/>
</dbReference>
<comment type="caution">
    <text evidence="5">The sequence shown here is derived from an EMBL/GenBank/DDBJ whole genome shotgun (WGS) entry which is preliminary data.</text>
</comment>
<dbReference type="Pfam" id="PF13439">
    <property type="entry name" value="Glyco_transf_4"/>
    <property type="match status" value="1"/>
</dbReference>
<dbReference type="AlphaFoldDB" id="A0A538T0V1"/>
<proteinExistence type="predicted"/>
<feature type="domain" description="Glycosyl transferase family 1" evidence="3">
    <location>
        <begin position="359"/>
        <end position="512"/>
    </location>
</feature>
<dbReference type="GO" id="GO:0016757">
    <property type="term" value="F:glycosyltransferase activity"/>
    <property type="evidence" value="ECO:0007669"/>
    <property type="project" value="InterPro"/>
</dbReference>
<dbReference type="Pfam" id="PF00534">
    <property type="entry name" value="Glycos_transf_1"/>
    <property type="match status" value="1"/>
</dbReference>
<name>A0A538T0V1_UNCEI</name>
<keyword evidence="1 5" id="KW-0808">Transferase</keyword>
<gene>
    <name evidence="5" type="ORF">E6K76_11030</name>
</gene>
<feature type="region of interest" description="Disordered" evidence="2">
    <location>
        <begin position="1"/>
        <end position="44"/>
    </location>
</feature>
<dbReference type="FunFam" id="3.40.50.2000:FF:000119">
    <property type="entry name" value="Glycosyl transferase group 1"/>
    <property type="match status" value="1"/>
</dbReference>
<dbReference type="InterPro" id="IPR001296">
    <property type="entry name" value="Glyco_trans_1"/>
</dbReference>
<feature type="compositionally biased region" description="Low complexity" evidence="2">
    <location>
        <begin position="119"/>
        <end position="137"/>
    </location>
</feature>
<evidence type="ECO:0000259" key="3">
    <source>
        <dbReference type="Pfam" id="PF00534"/>
    </source>
</evidence>
<evidence type="ECO:0000259" key="4">
    <source>
        <dbReference type="Pfam" id="PF13439"/>
    </source>
</evidence>
<dbReference type="SUPFAM" id="SSF53756">
    <property type="entry name" value="UDP-Glycosyltransferase/glycogen phosphorylase"/>
    <property type="match status" value="1"/>
</dbReference>
<dbReference type="PANTHER" id="PTHR46401:SF2">
    <property type="entry name" value="GLYCOSYLTRANSFERASE WBBK-RELATED"/>
    <property type="match status" value="1"/>
</dbReference>
<evidence type="ECO:0000256" key="2">
    <source>
        <dbReference type="SAM" id="MobiDB-lite"/>
    </source>
</evidence>
<evidence type="ECO:0000313" key="6">
    <source>
        <dbReference type="Proteomes" id="UP000316852"/>
    </source>
</evidence>
<organism evidence="5 6">
    <name type="scientific">Eiseniibacteriota bacterium</name>
    <dbReference type="NCBI Taxonomy" id="2212470"/>
    <lineage>
        <taxon>Bacteria</taxon>
        <taxon>Candidatus Eiseniibacteriota</taxon>
    </lineage>
</organism>
<dbReference type="CDD" id="cd03809">
    <property type="entry name" value="GT4_MtfB-like"/>
    <property type="match status" value="1"/>
</dbReference>
<feature type="domain" description="Glycosyltransferase subfamily 4-like N-terminal" evidence="4">
    <location>
        <begin position="179"/>
        <end position="340"/>
    </location>
</feature>
<sequence>MGAPRDRGPVRAPRLQPSLRGRRAHGGRPLPARRGARSGRGAGRGFLLLRRGRGPLLAAPQSGLDRDLPARGLGPPWLGRQPREGPRAHQLAHPARLRPPHAQAQARARSGRRDRPVVRAHAPQGGAAGAPRLGAGRPEGGARFAAGASGRALLAVRAVSVPRVVIDISAGVHEGAGNARYVRELVQALRVLPDAPELAPYSTAGPIHADAPEWLLQLPRRELTWRDRAWRGLSLASQLSGVSLRSLLPEGDLVHATNSILPHTGKTPTVLTVQDVTFLSHPELHSRLSRFHLRRMVPRACGRARLVVVPSRATAEELKRRSSVDEAKIRVVPDGYDEARFTPYAGPDDAAVLERHGVDGPYVLFVGTIEPRKNLVRMLEAFARVRREGLPHRLALAGGLGWGYEPVMERLASPDLDGGVVRLGRVADADLPALYRGAAAFVYPSLFEGFGLPVLEAMACGVPVVTSNASSLPEVAGEAALTVPPHDVPALAAAVRAALTDEGLALRLRAAGPIRAAGFTWSGTARGMAEVYREALAVGAG</sequence>